<reference evidence="2 3" key="1">
    <citation type="journal article" date="2019" name="Extremophiles">
        <title>Biogeography of thermophiles and predominance of Thermus scotoductus in domestic water heaters.</title>
        <authorList>
            <person name="Wilpiszeski R.L."/>
            <person name="Zhang Z."/>
            <person name="House C.H."/>
        </authorList>
    </citation>
    <scope>NUCLEOTIDE SEQUENCE [LARGE SCALE GENOMIC DNA]</scope>
    <source>
        <strain evidence="2 3">17_S17</strain>
    </source>
</reference>
<gene>
    <name evidence="2" type="ORF">CSW30_14255</name>
</gene>
<sequence>MKLATLGGLVFMVLGLPVAMAQAMPFPQEGPSCPLPGDEMVKPFEKAGVEEQVSPLSCGAQPCLDPGDGGGGGGGSSLNPVCFLADLTDIHLLG</sequence>
<organism evidence="2 3">
    <name type="scientific">Thermus scotoductus</name>
    <dbReference type="NCBI Taxonomy" id="37636"/>
    <lineage>
        <taxon>Bacteria</taxon>
        <taxon>Thermotogati</taxon>
        <taxon>Deinococcota</taxon>
        <taxon>Deinococci</taxon>
        <taxon>Thermales</taxon>
        <taxon>Thermaceae</taxon>
        <taxon>Thermus</taxon>
    </lineage>
</organism>
<evidence type="ECO:0000313" key="3">
    <source>
        <dbReference type="Proteomes" id="UP000287173"/>
    </source>
</evidence>
<evidence type="ECO:0000313" key="2">
    <source>
        <dbReference type="EMBL" id="RTI03891.1"/>
    </source>
</evidence>
<name>A0A430UKM9_THESC</name>
<comment type="caution">
    <text evidence="2">The sequence shown here is derived from an EMBL/GenBank/DDBJ whole genome shotgun (WGS) entry which is preliminary data.</text>
</comment>
<accession>A0A430UKM9</accession>
<feature type="chain" id="PRO_5019118540" description="Secreted protein" evidence="1">
    <location>
        <begin position="24"/>
        <end position="94"/>
    </location>
</feature>
<dbReference type="Proteomes" id="UP000287173">
    <property type="component" value="Unassembled WGS sequence"/>
</dbReference>
<dbReference type="EMBL" id="PEMG01000473">
    <property type="protein sequence ID" value="RTI03891.1"/>
    <property type="molecule type" value="Genomic_DNA"/>
</dbReference>
<feature type="signal peptide" evidence="1">
    <location>
        <begin position="1"/>
        <end position="23"/>
    </location>
</feature>
<proteinExistence type="predicted"/>
<protein>
    <recommendedName>
        <fullName evidence="4">Secreted protein</fullName>
    </recommendedName>
</protein>
<dbReference type="AlphaFoldDB" id="A0A430UKM9"/>
<evidence type="ECO:0000256" key="1">
    <source>
        <dbReference type="SAM" id="SignalP"/>
    </source>
</evidence>
<keyword evidence="1" id="KW-0732">Signal</keyword>
<evidence type="ECO:0008006" key="4">
    <source>
        <dbReference type="Google" id="ProtNLM"/>
    </source>
</evidence>